<dbReference type="InterPro" id="IPR000014">
    <property type="entry name" value="PAS"/>
</dbReference>
<keyword evidence="6" id="KW-0902">Two-component regulatory system</keyword>
<dbReference type="InterPro" id="IPR005467">
    <property type="entry name" value="His_kinase_dom"/>
</dbReference>
<dbReference type="InterPro" id="IPR036890">
    <property type="entry name" value="HATPase_C_sf"/>
</dbReference>
<dbReference type="Proteomes" id="UP000295304">
    <property type="component" value="Unassembled WGS sequence"/>
</dbReference>
<keyword evidence="12" id="KW-1185">Reference proteome</keyword>
<dbReference type="Pfam" id="PF01590">
    <property type="entry name" value="GAF"/>
    <property type="match status" value="1"/>
</dbReference>
<dbReference type="PANTHER" id="PTHR43711:SF1">
    <property type="entry name" value="HISTIDINE KINASE 1"/>
    <property type="match status" value="1"/>
</dbReference>
<dbReference type="SMART" id="SM00388">
    <property type="entry name" value="HisKA"/>
    <property type="match status" value="1"/>
</dbReference>
<dbReference type="InterPro" id="IPR013767">
    <property type="entry name" value="PAS_fold"/>
</dbReference>
<dbReference type="PROSITE" id="PS50109">
    <property type="entry name" value="HIS_KIN"/>
    <property type="match status" value="1"/>
</dbReference>
<evidence type="ECO:0000259" key="8">
    <source>
        <dbReference type="PROSITE" id="PS50109"/>
    </source>
</evidence>
<dbReference type="SMART" id="SM00387">
    <property type="entry name" value="HATPase_c"/>
    <property type="match status" value="1"/>
</dbReference>
<feature type="domain" description="PAS" evidence="9">
    <location>
        <begin position="312"/>
        <end position="383"/>
    </location>
</feature>
<dbReference type="GO" id="GO:0006355">
    <property type="term" value="P:regulation of DNA-templated transcription"/>
    <property type="evidence" value="ECO:0007669"/>
    <property type="project" value="InterPro"/>
</dbReference>
<evidence type="ECO:0000259" key="10">
    <source>
        <dbReference type="PROSITE" id="PS50113"/>
    </source>
</evidence>
<dbReference type="Pfam" id="PF02518">
    <property type="entry name" value="HATPase_c"/>
    <property type="match status" value="1"/>
</dbReference>
<dbReference type="PROSITE" id="PS50112">
    <property type="entry name" value="PAS"/>
    <property type="match status" value="2"/>
</dbReference>
<evidence type="ECO:0000256" key="2">
    <source>
        <dbReference type="ARBA" id="ARBA00012438"/>
    </source>
</evidence>
<dbReference type="InterPro" id="IPR000700">
    <property type="entry name" value="PAS-assoc_C"/>
</dbReference>
<accession>A0A4R3JB17</accession>
<dbReference type="SMART" id="SM00086">
    <property type="entry name" value="PAC"/>
    <property type="match status" value="2"/>
</dbReference>
<dbReference type="SUPFAM" id="SSF55785">
    <property type="entry name" value="PYP-like sensor domain (PAS domain)"/>
    <property type="match status" value="2"/>
</dbReference>
<dbReference type="EMBL" id="SLZW01000005">
    <property type="protein sequence ID" value="TCS62535.1"/>
    <property type="molecule type" value="Genomic_DNA"/>
</dbReference>
<feature type="domain" description="PAC" evidence="10">
    <location>
        <begin position="387"/>
        <end position="438"/>
    </location>
</feature>
<dbReference type="InterPro" id="IPR003661">
    <property type="entry name" value="HisK_dim/P_dom"/>
</dbReference>
<dbReference type="SMART" id="SM00065">
    <property type="entry name" value="GAF"/>
    <property type="match status" value="1"/>
</dbReference>
<dbReference type="Gene3D" id="3.30.450.20">
    <property type="entry name" value="PAS domain"/>
    <property type="match status" value="2"/>
</dbReference>
<dbReference type="FunFam" id="1.10.287.130:FF:000001">
    <property type="entry name" value="Two-component sensor histidine kinase"/>
    <property type="match status" value="1"/>
</dbReference>
<dbReference type="Gene3D" id="3.30.565.10">
    <property type="entry name" value="Histidine kinase-like ATPase, C-terminal domain"/>
    <property type="match status" value="1"/>
</dbReference>
<gene>
    <name evidence="11" type="ORF">EDD55_10581</name>
</gene>
<evidence type="ECO:0000256" key="7">
    <source>
        <dbReference type="ARBA" id="ARBA00023136"/>
    </source>
</evidence>
<dbReference type="InterPro" id="IPR036097">
    <property type="entry name" value="HisK_dim/P_sf"/>
</dbReference>
<dbReference type="NCBIfam" id="TIGR00229">
    <property type="entry name" value="sensory_box"/>
    <property type="match status" value="2"/>
</dbReference>
<dbReference type="PANTHER" id="PTHR43711">
    <property type="entry name" value="TWO-COMPONENT HISTIDINE KINASE"/>
    <property type="match status" value="1"/>
</dbReference>
<dbReference type="SMART" id="SM00091">
    <property type="entry name" value="PAS"/>
    <property type="match status" value="2"/>
</dbReference>
<dbReference type="CDD" id="cd00082">
    <property type="entry name" value="HisKA"/>
    <property type="match status" value="1"/>
</dbReference>
<evidence type="ECO:0000256" key="1">
    <source>
        <dbReference type="ARBA" id="ARBA00000085"/>
    </source>
</evidence>
<dbReference type="InterPro" id="IPR003018">
    <property type="entry name" value="GAF"/>
</dbReference>
<dbReference type="GO" id="GO:0000155">
    <property type="term" value="F:phosphorelay sensor kinase activity"/>
    <property type="evidence" value="ECO:0007669"/>
    <property type="project" value="InterPro"/>
</dbReference>
<comment type="catalytic activity">
    <reaction evidence="1">
        <text>ATP + protein L-histidine = ADP + protein N-phospho-L-histidine.</text>
        <dbReference type="EC" id="2.7.13.3"/>
    </reaction>
</comment>
<dbReference type="InterPro" id="IPR003594">
    <property type="entry name" value="HATPase_dom"/>
</dbReference>
<evidence type="ECO:0000259" key="9">
    <source>
        <dbReference type="PROSITE" id="PS50112"/>
    </source>
</evidence>
<feature type="domain" description="Histidine kinase" evidence="8">
    <location>
        <begin position="442"/>
        <end position="661"/>
    </location>
</feature>
<dbReference type="Pfam" id="PF00989">
    <property type="entry name" value="PAS"/>
    <property type="match status" value="1"/>
</dbReference>
<dbReference type="SUPFAM" id="SSF47384">
    <property type="entry name" value="Homodimeric domain of signal transducing histidine kinase"/>
    <property type="match status" value="1"/>
</dbReference>
<evidence type="ECO:0000256" key="4">
    <source>
        <dbReference type="ARBA" id="ARBA00022679"/>
    </source>
</evidence>
<dbReference type="FunFam" id="3.30.565.10:FF:000006">
    <property type="entry name" value="Sensor histidine kinase WalK"/>
    <property type="match status" value="1"/>
</dbReference>
<keyword evidence="5" id="KW-0418">Kinase</keyword>
<dbReference type="InterPro" id="IPR035965">
    <property type="entry name" value="PAS-like_dom_sf"/>
</dbReference>
<dbReference type="InterPro" id="IPR004358">
    <property type="entry name" value="Sig_transdc_His_kin-like_C"/>
</dbReference>
<dbReference type="InterPro" id="IPR050736">
    <property type="entry name" value="Sensor_HK_Regulatory"/>
</dbReference>
<keyword evidence="3" id="KW-0597">Phosphoprotein</keyword>
<evidence type="ECO:0000256" key="3">
    <source>
        <dbReference type="ARBA" id="ARBA00022553"/>
    </source>
</evidence>
<organism evidence="11 12">
    <name type="scientific">Varunaivibrio sulfuroxidans</name>
    <dbReference type="NCBI Taxonomy" id="1773489"/>
    <lineage>
        <taxon>Bacteria</taxon>
        <taxon>Pseudomonadati</taxon>
        <taxon>Pseudomonadota</taxon>
        <taxon>Alphaproteobacteria</taxon>
        <taxon>Rhodospirillales</taxon>
        <taxon>Magnetovibrionaceae</taxon>
        <taxon>Varunaivibrio</taxon>
    </lineage>
</organism>
<evidence type="ECO:0000256" key="5">
    <source>
        <dbReference type="ARBA" id="ARBA00022777"/>
    </source>
</evidence>
<dbReference type="Gene3D" id="3.30.450.40">
    <property type="match status" value="1"/>
</dbReference>
<proteinExistence type="predicted"/>
<dbReference type="SUPFAM" id="SSF55781">
    <property type="entry name" value="GAF domain-like"/>
    <property type="match status" value="1"/>
</dbReference>
<keyword evidence="4" id="KW-0808">Transferase</keyword>
<protein>
    <recommendedName>
        <fullName evidence="2">histidine kinase</fullName>
        <ecNumber evidence="2">2.7.13.3</ecNumber>
    </recommendedName>
</protein>
<comment type="caution">
    <text evidence="11">The sequence shown here is derived from an EMBL/GenBank/DDBJ whole genome shotgun (WGS) entry which is preliminary data.</text>
</comment>
<keyword evidence="7" id="KW-0472">Membrane</keyword>
<dbReference type="CDD" id="cd00130">
    <property type="entry name" value="PAS"/>
    <property type="match status" value="2"/>
</dbReference>
<dbReference type="InterPro" id="IPR001610">
    <property type="entry name" value="PAC"/>
</dbReference>
<dbReference type="Gene3D" id="1.10.287.130">
    <property type="match status" value="1"/>
</dbReference>
<dbReference type="AlphaFoldDB" id="A0A4R3JB17"/>
<dbReference type="Pfam" id="PF00512">
    <property type="entry name" value="HisKA"/>
    <property type="match status" value="1"/>
</dbReference>
<dbReference type="Pfam" id="PF13426">
    <property type="entry name" value="PAS_9"/>
    <property type="match status" value="1"/>
</dbReference>
<reference evidence="11 12" key="1">
    <citation type="submission" date="2019-03" db="EMBL/GenBank/DDBJ databases">
        <title>Genomic Encyclopedia of Type Strains, Phase IV (KMG-IV): sequencing the most valuable type-strain genomes for metagenomic binning, comparative biology and taxonomic classification.</title>
        <authorList>
            <person name="Goeker M."/>
        </authorList>
    </citation>
    <scope>NUCLEOTIDE SEQUENCE [LARGE SCALE GENOMIC DNA]</scope>
    <source>
        <strain evidence="11 12">DSM 101688</strain>
    </source>
</reference>
<name>A0A4R3JB17_9PROT</name>
<dbReference type="PROSITE" id="PS50113">
    <property type="entry name" value="PAC"/>
    <property type="match status" value="1"/>
</dbReference>
<evidence type="ECO:0000313" key="11">
    <source>
        <dbReference type="EMBL" id="TCS62535.1"/>
    </source>
</evidence>
<sequence length="667" mass="74675">MPGNNKKRGRYYARFHDLSDALMIVLDIEGTLISLNRKACEILGFEEDEIIGKSAIDTIIAEDQRPRAQRYFTAVGIKADGRHDGTEVSSSAFELAMRTRTGGRRAVAWKTSCEKNKRGNITEILCWGADLTEHDQDGAWIQTYSNVLDTLHTITADTERSSENRIQNILELGRKTFSMRLAIVSRIEGQRYTVEHISAPEGAPEPGAVFDLGETYCVHTLRADGPRYFDHAGRSEIRDHPCYRTFGLESYIGIPLVVAGKRYGTLNFSDNLPRSRPFNAYDIALIRLLGDWVQNQISQEITQSTLRTMNQNLTHFKNVLDCTLDCVFMFDPESLRFTYVNNGAVKQVGYSQEEMMSMTAYDIKPDFSENTFRQMLAFIMAKENRKKTFETVHLTRDGSRIPVEIFLQYVEPENGSARWVAIVRDITERKKIDRMKTEFVSTVSHELRTPMTSINGAIGLLSNAFDYTLSEEALTLFQLTQRNSARLVRLLDDVLDIEKIEAGKMEFHLGGTDLYALAMRAMEEACVLANSYGVSLIFNTRIDNAPVHADPDRIHQVLANLLSNAFKFSPKGGNITVELNRSPAGYRLSISDHGPGIPDTFHDKIFGKFAQADPSDARNHGGSGLGLSICKAIMENHDGEIGYTSPPGCGATFFITLPHADMAQAPC</sequence>
<feature type="domain" description="PAS" evidence="9">
    <location>
        <begin position="23"/>
        <end position="70"/>
    </location>
</feature>
<dbReference type="SUPFAM" id="SSF55874">
    <property type="entry name" value="ATPase domain of HSP90 chaperone/DNA topoisomerase II/histidine kinase"/>
    <property type="match status" value="1"/>
</dbReference>
<evidence type="ECO:0000313" key="12">
    <source>
        <dbReference type="Proteomes" id="UP000295304"/>
    </source>
</evidence>
<dbReference type="InterPro" id="IPR029016">
    <property type="entry name" value="GAF-like_dom_sf"/>
</dbReference>
<dbReference type="RefSeq" id="WP_165886306.1">
    <property type="nucleotide sequence ID" value="NZ_CP119676.1"/>
</dbReference>
<dbReference type="EC" id="2.7.13.3" evidence="2"/>
<evidence type="ECO:0000256" key="6">
    <source>
        <dbReference type="ARBA" id="ARBA00023012"/>
    </source>
</evidence>
<dbReference type="PRINTS" id="PR00344">
    <property type="entry name" value="BCTRLSENSOR"/>
</dbReference>